<evidence type="ECO:0000313" key="2">
    <source>
        <dbReference type="Proteomes" id="UP001056634"/>
    </source>
</evidence>
<proteinExistence type="predicted"/>
<accession>A0A9E7STT5</accession>
<protein>
    <submittedName>
        <fullName evidence="1">Uncharacterized protein</fullName>
    </submittedName>
</protein>
<organism evidence="1 2">
    <name type="scientific">Brevundimonas phage vB_BpoS-Marchewka</name>
    <dbReference type="NCBI Taxonomy" id="2948604"/>
    <lineage>
        <taxon>Viruses</taxon>
        <taxon>Duplodnaviria</taxon>
        <taxon>Heunggongvirae</taxon>
        <taxon>Uroviricota</taxon>
        <taxon>Caudoviricetes</taxon>
        <taxon>Jeanschmidtviridae</taxon>
        <taxon>Marchewkavirus</taxon>
        <taxon>Marchewkavirus marchewka</taxon>
    </lineage>
</organism>
<sequence length="124" mass="13499">MQIKMKGRVVYAGGLLEIDGFTVSNPLDSTPLGEIPETLTLTGELVMTETQRARFEAWAEEMRAKELARIKALAAASGLSVVYDTTVFEMAWSPQYGADGAVLGWFSNTTDEYRAGPDYPGDDA</sequence>
<reference evidence="1" key="1">
    <citation type="submission" date="2022-04" db="EMBL/GenBank/DDBJ databases">
        <authorList>
            <person name="Friedrich I."/>
            <person name="Schneider D."/>
            <person name="Poehlein A."/>
            <person name="Hertel R."/>
            <person name="Daniel R."/>
        </authorList>
    </citation>
    <scope>NUCLEOTIDE SEQUENCE</scope>
</reference>
<name>A0A9E7STT5_9CAUD</name>
<evidence type="ECO:0000313" key="1">
    <source>
        <dbReference type="EMBL" id="UTC28702.1"/>
    </source>
</evidence>
<gene>
    <name evidence="1" type="ORF">MARCHEWKA_01890</name>
</gene>
<dbReference type="Proteomes" id="UP001056634">
    <property type="component" value="Segment"/>
</dbReference>
<keyword evidence="2" id="KW-1185">Reference proteome</keyword>
<dbReference type="EMBL" id="ON529851">
    <property type="protein sequence ID" value="UTC28702.1"/>
    <property type="molecule type" value="Genomic_DNA"/>
</dbReference>